<dbReference type="EMBL" id="KB822722">
    <property type="protein sequence ID" value="ETN38177.1"/>
    <property type="molecule type" value="Genomic_DNA"/>
</dbReference>
<keyword evidence="11" id="KW-1185">Reference proteome</keyword>
<evidence type="ECO:0000256" key="5">
    <source>
        <dbReference type="ARBA" id="ARBA00023004"/>
    </source>
</evidence>
<evidence type="ECO:0000256" key="3">
    <source>
        <dbReference type="ARBA" id="ARBA00022723"/>
    </source>
</evidence>
<name>W2RNX4_CYPE1</name>
<feature type="binding site" description="axial binding residue" evidence="7">
    <location>
        <position position="451"/>
    </location>
    <ligand>
        <name>heme</name>
        <dbReference type="ChEBI" id="CHEBI:30413"/>
    </ligand>
    <ligandPart>
        <name>Fe</name>
        <dbReference type="ChEBI" id="CHEBI:18248"/>
    </ligandPart>
</feature>
<dbReference type="Gene3D" id="1.10.630.10">
    <property type="entry name" value="Cytochrome P450"/>
    <property type="match status" value="1"/>
</dbReference>
<dbReference type="SUPFAM" id="SSF48264">
    <property type="entry name" value="Cytochrome P450"/>
    <property type="match status" value="1"/>
</dbReference>
<dbReference type="CDD" id="cd11060">
    <property type="entry name" value="CYP57A1-like"/>
    <property type="match status" value="1"/>
</dbReference>
<evidence type="ECO:0000313" key="11">
    <source>
        <dbReference type="Proteomes" id="UP000030752"/>
    </source>
</evidence>
<dbReference type="PROSITE" id="PS00086">
    <property type="entry name" value="CYTOCHROME_P450"/>
    <property type="match status" value="1"/>
</dbReference>
<comment type="similarity">
    <text evidence="2 8">Belongs to the cytochrome P450 family.</text>
</comment>
<keyword evidence="4 8" id="KW-0560">Oxidoreductase</keyword>
<dbReference type="InterPro" id="IPR017972">
    <property type="entry name" value="Cyt_P450_CS"/>
</dbReference>
<evidence type="ECO:0000256" key="6">
    <source>
        <dbReference type="ARBA" id="ARBA00023033"/>
    </source>
</evidence>
<evidence type="ECO:0000256" key="2">
    <source>
        <dbReference type="ARBA" id="ARBA00010617"/>
    </source>
</evidence>
<dbReference type="GO" id="GO:0020037">
    <property type="term" value="F:heme binding"/>
    <property type="evidence" value="ECO:0007669"/>
    <property type="project" value="InterPro"/>
</dbReference>
<accession>W2RNX4</accession>
<dbReference type="eggNOG" id="KOG0157">
    <property type="taxonomic scope" value="Eukaryota"/>
</dbReference>
<evidence type="ECO:0000256" key="7">
    <source>
        <dbReference type="PIRSR" id="PIRSR602401-1"/>
    </source>
</evidence>
<reference evidence="10 11" key="1">
    <citation type="submission" date="2013-03" db="EMBL/GenBank/DDBJ databases">
        <title>The Genome Sequence of Phialophora europaea CBS 101466.</title>
        <authorList>
            <consortium name="The Broad Institute Genomics Platform"/>
            <person name="Cuomo C."/>
            <person name="de Hoog S."/>
            <person name="Gorbushina A."/>
            <person name="Walker B."/>
            <person name="Young S.K."/>
            <person name="Zeng Q."/>
            <person name="Gargeya S."/>
            <person name="Fitzgerald M."/>
            <person name="Haas B."/>
            <person name="Abouelleil A."/>
            <person name="Allen A.W."/>
            <person name="Alvarado L."/>
            <person name="Arachchi H.M."/>
            <person name="Berlin A.M."/>
            <person name="Chapman S.B."/>
            <person name="Gainer-Dewar J."/>
            <person name="Goldberg J."/>
            <person name="Griggs A."/>
            <person name="Gujja S."/>
            <person name="Hansen M."/>
            <person name="Howarth C."/>
            <person name="Imamovic A."/>
            <person name="Ireland A."/>
            <person name="Larimer J."/>
            <person name="McCowan C."/>
            <person name="Murphy C."/>
            <person name="Pearson M."/>
            <person name="Poon T.W."/>
            <person name="Priest M."/>
            <person name="Roberts A."/>
            <person name="Saif S."/>
            <person name="Shea T."/>
            <person name="Sisk P."/>
            <person name="Sykes S."/>
            <person name="Wortman J."/>
            <person name="Nusbaum C."/>
            <person name="Birren B."/>
        </authorList>
    </citation>
    <scope>NUCLEOTIDE SEQUENCE [LARGE SCALE GENOMIC DNA]</scope>
    <source>
        <strain evidence="10 11">CBS 101466</strain>
    </source>
</reference>
<proteinExistence type="inferred from homology"/>
<dbReference type="AlphaFoldDB" id="W2RNX4"/>
<keyword evidence="9" id="KW-0472">Membrane</keyword>
<dbReference type="GeneID" id="19973547"/>
<comment type="cofactor">
    <cofactor evidence="1 7">
        <name>heme</name>
        <dbReference type="ChEBI" id="CHEBI:30413"/>
    </cofactor>
</comment>
<protein>
    <submittedName>
        <fullName evidence="10">Uncharacterized protein</fullName>
    </submittedName>
</protein>
<sequence>MAAVKVASEDSLFVLAIAFVKAHVLLVALLAFTVRLLVKRFASPLRRIPGPALASVSRLWKVWSTYSGHTELDHIALHKKYGPVVRTAPNEVSFASPNAAKDIFAVGKGFHKTMFYSHAPDIFTEVREWKHAQMKRYAVTPYSLAQMQKRSGPIESMIMDLMSHLDKYAVPSQRQCNLGNLLHYFAFDVLGEVAFSRRFGFLEQEVDIEGSIKNIDDVQWYDGIVGQIPEFDILLRNNPLRPYLPFWKPSPTTMTRIAVEELDKRKQPDNSYDSAGIDLLAELLRAHEGNGDKFSVNDVFSIAHGAVFAGSDSTASTMQSFFYYVLNHPEVYANLVKEINEAQKSGQLSSIVQYAEAQKLEYFQACLKEAMRIRPAVGLGIYRTIPPEGAWIDGQFFAGGTEVAVNGWVLHRDEAVFGQDAEVFRPQRWFERDAKLMNSHMYQFGGGSHLCIGRNLALFEMNKVLIQILREYDIKLVHPGRPLKYHSTFFVVQEGLEVTLQKRI</sequence>
<keyword evidence="9" id="KW-1133">Transmembrane helix</keyword>
<dbReference type="GO" id="GO:0016705">
    <property type="term" value="F:oxidoreductase activity, acting on paired donors, with incorporation or reduction of molecular oxygen"/>
    <property type="evidence" value="ECO:0007669"/>
    <property type="project" value="InterPro"/>
</dbReference>
<keyword evidence="3 7" id="KW-0479">Metal-binding</keyword>
<evidence type="ECO:0000256" key="8">
    <source>
        <dbReference type="RuleBase" id="RU000461"/>
    </source>
</evidence>
<dbReference type="InParanoid" id="W2RNX4"/>
<dbReference type="Proteomes" id="UP000030752">
    <property type="component" value="Unassembled WGS sequence"/>
</dbReference>
<evidence type="ECO:0000256" key="1">
    <source>
        <dbReference type="ARBA" id="ARBA00001971"/>
    </source>
</evidence>
<feature type="transmembrane region" description="Helical" evidence="9">
    <location>
        <begin position="12"/>
        <end position="38"/>
    </location>
</feature>
<evidence type="ECO:0000256" key="9">
    <source>
        <dbReference type="SAM" id="Phobius"/>
    </source>
</evidence>
<dbReference type="GO" id="GO:0005506">
    <property type="term" value="F:iron ion binding"/>
    <property type="evidence" value="ECO:0007669"/>
    <property type="project" value="InterPro"/>
</dbReference>
<dbReference type="GO" id="GO:0004497">
    <property type="term" value="F:monooxygenase activity"/>
    <property type="evidence" value="ECO:0007669"/>
    <property type="project" value="UniProtKB-KW"/>
</dbReference>
<organism evidence="10 11">
    <name type="scientific">Cyphellophora europaea (strain CBS 101466)</name>
    <name type="common">Phialophora europaea</name>
    <dbReference type="NCBI Taxonomy" id="1220924"/>
    <lineage>
        <taxon>Eukaryota</taxon>
        <taxon>Fungi</taxon>
        <taxon>Dikarya</taxon>
        <taxon>Ascomycota</taxon>
        <taxon>Pezizomycotina</taxon>
        <taxon>Eurotiomycetes</taxon>
        <taxon>Chaetothyriomycetidae</taxon>
        <taxon>Chaetothyriales</taxon>
        <taxon>Cyphellophoraceae</taxon>
        <taxon>Cyphellophora</taxon>
    </lineage>
</organism>
<dbReference type="VEuPathDB" id="FungiDB:HMPREF1541_06208"/>
<keyword evidence="7 8" id="KW-0349">Heme</keyword>
<dbReference type="OrthoDB" id="3934656at2759"/>
<dbReference type="RefSeq" id="XP_008718766.1">
    <property type="nucleotide sequence ID" value="XM_008720544.1"/>
</dbReference>
<keyword evidence="5 7" id="KW-0408">Iron</keyword>
<keyword evidence="9" id="KW-0812">Transmembrane</keyword>
<dbReference type="PRINTS" id="PR00463">
    <property type="entry name" value="EP450I"/>
</dbReference>
<dbReference type="FunFam" id="1.10.630.10:FF:000050">
    <property type="entry name" value="Cytochrome P450 monooxygenase"/>
    <property type="match status" value="1"/>
</dbReference>
<dbReference type="PANTHER" id="PTHR24305:SF232">
    <property type="entry name" value="P450, PUTATIVE (EUROFUNG)-RELATED"/>
    <property type="match status" value="1"/>
</dbReference>
<dbReference type="InterPro" id="IPR036396">
    <property type="entry name" value="Cyt_P450_sf"/>
</dbReference>
<evidence type="ECO:0000313" key="10">
    <source>
        <dbReference type="EMBL" id="ETN38177.1"/>
    </source>
</evidence>
<dbReference type="InterPro" id="IPR001128">
    <property type="entry name" value="Cyt_P450"/>
</dbReference>
<dbReference type="HOGENOM" id="CLU_001570_14_0_1"/>
<dbReference type="InterPro" id="IPR002401">
    <property type="entry name" value="Cyt_P450_E_grp-I"/>
</dbReference>
<dbReference type="Pfam" id="PF00067">
    <property type="entry name" value="p450"/>
    <property type="match status" value="1"/>
</dbReference>
<evidence type="ECO:0000256" key="4">
    <source>
        <dbReference type="ARBA" id="ARBA00023002"/>
    </source>
</evidence>
<dbReference type="STRING" id="1220924.W2RNX4"/>
<gene>
    <name evidence="10" type="ORF">HMPREF1541_06208</name>
</gene>
<dbReference type="InterPro" id="IPR050121">
    <property type="entry name" value="Cytochrome_P450_monoxygenase"/>
</dbReference>
<dbReference type="PRINTS" id="PR00385">
    <property type="entry name" value="P450"/>
</dbReference>
<keyword evidence="6 8" id="KW-0503">Monooxygenase</keyword>
<dbReference type="PANTHER" id="PTHR24305">
    <property type="entry name" value="CYTOCHROME P450"/>
    <property type="match status" value="1"/>
</dbReference>